<reference evidence="2" key="1">
    <citation type="journal article" date="2013" name="Nat. Genet.">
        <title>The Capsella rubella genome and the genomic consequences of rapid mating system evolution.</title>
        <authorList>
            <person name="Slotte T."/>
            <person name="Hazzouri K.M."/>
            <person name="Agren J.A."/>
            <person name="Koenig D."/>
            <person name="Maumus F."/>
            <person name="Guo Y.L."/>
            <person name="Steige K."/>
            <person name="Platts A.E."/>
            <person name="Escobar J.S."/>
            <person name="Newman L.K."/>
            <person name="Wang W."/>
            <person name="Mandakova T."/>
            <person name="Vello E."/>
            <person name="Smith L.M."/>
            <person name="Henz S.R."/>
            <person name="Steffen J."/>
            <person name="Takuno S."/>
            <person name="Brandvain Y."/>
            <person name="Coop G."/>
            <person name="Andolfatto P."/>
            <person name="Hu T.T."/>
            <person name="Blanchette M."/>
            <person name="Clark R.M."/>
            <person name="Quesneville H."/>
            <person name="Nordborg M."/>
            <person name="Gaut B.S."/>
            <person name="Lysak M.A."/>
            <person name="Jenkins J."/>
            <person name="Grimwood J."/>
            <person name="Chapman J."/>
            <person name="Prochnik S."/>
            <person name="Shu S."/>
            <person name="Rokhsar D."/>
            <person name="Schmutz J."/>
            <person name="Weigel D."/>
            <person name="Wright S.I."/>
        </authorList>
    </citation>
    <scope>NUCLEOTIDE SEQUENCE [LARGE SCALE GENOMIC DNA]</scope>
    <source>
        <strain evidence="2">cv. Monte Gargano</strain>
    </source>
</reference>
<name>R0EVC4_9BRAS</name>
<sequence>MWKMMSIFDSFCCFTTNSINPRVSPWIGRNMITRSLLGRWIILHLLARHEPMPKLSVIRPSLSSRNTIKLIEQRSSCLTSISQQITNLLLVLSAG</sequence>
<keyword evidence="2" id="KW-1185">Reference proteome</keyword>
<accession>R0EVC4</accession>
<dbReference type="AlphaFoldDB" id="R0EVC4"/>
<organism evidence="1 2">
    <name type="scientific">Capsella rubella</name>
    <dbReference type="NCBI Taxonomy" id="81985"/>
    <lineage>
        <taxon>Eukaryota</taxon>
        <taxon>Viridiplantae</taxon>
        <taxon>Streptophyta</taxon>
        <taxon>Embryophyta</taxon>
        <taxon>Tracheophyta</taxon>
        <taxon>Spermatophyta</taxon>
        <taxon>Magnoliopsida</taxon>
        <taxon>eudicotyledons</taxon>
        <taxon>Gunneridae</taxon>
        <taxon>Pentapetalae</taxon>
        <taxon>rosids</taxon>
        <taxon>malvids</taxon>
        <taxon>Brassicales</taxon>
        <taxon>Brassicaceae</taxon>
        <taxon>Camelineae</taxon>
        <taxon>Capsella</taxon>
    </lineage>
</organism>
<dbReference type="EMBL" id="KB870812">
    <property type="protein sequence ID" value="EOA12781.1"/>
    <property type="molecule type" value="Genomic_DNA"/>
</dbReference>
<protein>
    <submittedName>
        <fullName evidence="1">Uncharacterized protein</fullName>
    </submittedName>
</protein>
<gene>
    <name evidence="1" type="ORF">CARUB_v10028700mg</name>
</gene>
<dbReference type="KEGG" id="crb:17875638"/>
<dbReference type="OrthoDB" id="1069561at2759"/>
<proteinExistence type="predicted"/>
<evidence type="ECO:0000313" key="2">
    <source>
        <dbReference type="Proteomes" id="UP000029121"/>
    </source>
</evidence>
<dbReference type="Proteomes" id="UP000029121">
    <property type="component" value="Unassembled WGS sequence"/>
</dbReference>
<evidence type="ECO:0000313" key="1">
    <source>
        <dbReference type="EMBL" id="EOA12781.1"/>
    </source>
</evidence>